<dbReference type="PANTHER" id="PTHR43320:SF2">
    <property type="entry name" value="2-DEHYDRO-3-DEOXYGLUCONOKINASE_2-DEHYDRO-3-DEOXYGALACTONOKINASE"/>
    <property type="match status" value="1"/>
</dbReference>
<dbReference type="SUPFAM" id="SSF53613">
    <property type="entry name" value="Ribokinase-like"/>
    <property type="match status" value="1"/>
</dbReference>
<keyword evidence="3 5" id="KW-0418">Kinase</keyword>
<dbReference type="InterPro" id="IPR011611">
    <property type="entry name" value="PfkB_dom"/>
</dbReference>
<name>A0ABT7PQM4_9BACT</name>
<evidence type="ECO:0000256" key="2">
    <source>
        <dbReference type="ARBA" id="ARBA00022679"/>
    </source>
</evidence>
<dbReference type="Proteomes" id="UP001239462">
    <property type="component" value="Unassembled WGS sequence"/>
</dbReference>
<comment type="caution">
    <text evidence="5">The sequence shown here is derived from an EMBL/GenBank/DDBJ whole genome shotgun (WGS) entry which is preliminary data.</text>
</comment>
<accession>A0ABT7PQM4</accession>
<dbReference type="EMBL" id="JASZZN010000026">
    <property type="protein sequence ID" value="MDM4018783.1"/>
    <property type="molecule type" value="Genomic_DNA"/>
</dbReference>
<dbReference type="Gene3D" id="3.40.1190.20">
    <property type="match status" value="1"/>
</dbReference>
<comment type="similarity">
    <text evidence="1">Belongs to the carbohydrate kinase PfkB family.</text>
</comment>
<reference evidence="5 6" key="1">
    <citation type="submission" date="2023-06" db="EMBL/GenBank/DDBJ databases">
        <title>Roseiconus lacunae JC819 isolated from Gulf of Mannar region, Tamil Nadu.</title>
        <authorList>
            <person name="Pk S."/>
            <person name="Ch S."/>
            <person name="Ch V.R."/>
        </authorList>
    </citation>
    <scope>NUCLEOTIDE SEQUENCE [LARGE SCALE GENOMIC DNA]</scope>
    <source>
        <strain evidence="5 6">JC819</strain>
    </source>
</reference>
<feature type="domain" description="Carbohydrate kinase PfkB" evidence="4">
    <location>
        <begin position="2"/>
        <end position="315"/>
    </location>
</feature>
<keyword evidence="2" id="KW-0808">Transferase</keyword>
<dbReference type="CDD" id="cd01166">
    <property type="entry name" value="KdgK"/>
    <property type="match status" value="1"/>
</dbReference>
<dbReference type="RefSeq" id="WP_149496586.1">
    <property type="nucleotide sequence ID" value="NZ_JASZZN010000026.1"/>
</dbReference>
<organism evidence="5 6">
    <name type="scientific">Roseiconus lacunae</name>
    <dbReference type="NCBI Taxonomy" id="2605694"/>
    <lineage>
        <taxon>Bacteria</taxon>
        <taxon>Pseudomonadati</taxon>
        <taxon>Planctomycetota</taxon>
        <taxon>Planctomycetia</taxon>
        <taxon>Pirellulales</taxon>
        <taxon>Pirellulaceae</taxon>
        <taxon>Roseiconus</taxon>
    </lineage>
</organism>
<evidence type="ECO:0000256" key="3">
    <source>
        <dbReference type="ARBA" id="ARBA00022777"/>
    </source>
</evidence>
<dbReference type="InterPro" id="IPR029056">
    <property type="entry name" value="Ribokinase-like"/>
</dbReference>
<dbReference type="InterPro" id="IPR052700">
    <property type="entry name" value="Carb_kinase_PfkB-like"/>
</dbReference>
<dbReference type="Pfam" id="PF00294">
    <property type="entry name" value="PfkB"/>
    <property type="match status" value="1"/>
</dbReference>
<protein>
    <submittedName>
        <fullName evidence="5">Sugar kinase</fullName>
    </submittedName>
</protein>
<evidence type="ECO:0000313" key="6">
    <source>
        <dbReference type="Proteomes" id="UP001239462"/>
    </source>
</evidence>
<evidence type="ECO:0000313" key="5">
    <source>
        <dbReference type="EMBL" id="MDM4018783.1"/>
    </source>
</evidence>
<gene>
    <name evidence="5" type="ORF">QTN89_25240</name>
</gene>
<evidence type="ECO:0000259" key="4">
    <source>
        <dbReference type="Pfam" id="PF00294"/>
    </source>
</evidence>
<sequence length="342" mass="36935">MKSFVTIGEIMGRFCTQGFARFEQAVPGTMAVTFGGAEASIAALLARLGNSAAFVTALPNNPIGHACVTELRAMNVDSRQTVFVDDSRLGLYFVEQAVGARAGQVIYDRDRSAFATTSADRYDWEAIFANADWLVITGITPAISKLAAEMTCEAIGRAKRSGIRIAMDMNFRSKLWRWDPSCSPAELAFRWMSKLACEVDVLIGGVDDFVNRLGFPQDEKTALPTQILNAYENVQHVVLTRRSGSGGEQRFSAELHSRDQDPAVSGTANITSVVDRIGTGDAFAAALIDSLASDRFSSAIDTIEFAVAACQLAHTIPGDFSLIERSEILEAMAGSSAGRIRR</sequence>
<proteinExistence type="inferred from homology"/>
<dbReference type="PANTHER" id="PTHR43320">
    <property type="entry name" value="SUGAR KINASE"/>
    <property type="match status" value="1"/>
</dbReference>
<keyword evidence="6" id="KW-1185">Reference proteome</keyword>
<dbReference type="GO" id="GO:0016301">
    <property type="term" value="F:kinase activity"/>
    <property type="evidence" value="ECO:0007669"/>
    <property type="project" value="UniProtKB-KW"/>
</dbReference>
<evidence type="ECO:0000256" key="1">
    <source>
        <dbReference type="ARBA" id="ARBA00010688"/>
    </source>
</evidence>